<accession>A0ABW5ZBV4</accession>
<protein>
    <submittedName>
        <fullName evidence="1">Uncharacterized protein</fullName>
    </submittedName>
</protein>
<reference evidence="2" key="1">
    <citation type="journal article" date="2019" name="Int. J. Syst. Evol. Microbiol.">
        <title>The Global Catalogue of Microorganisms (GCM) 10K type strain sequencing project: providing services to taxonomists for standard genome sequencing and annotation.</title>
        <authorList>
            <consortium name="The Broad Institute Genomics Platform"/>
            <consortium name="The Broad Institute Genome Sequencing Center for Infectious Disease"/>
            <person name="Wu L."/>
            <person name="Ma J."/>
        </authorList>
    </citation>
    <scope>NUCLEOTIDE SEQUENCE [LARGE SCALE GENOMIC DNA]</scope>
    <source>
        <strain evidence="2">KCTC 52644</strain>
    </source>
</reference>
<sequence>MIPTNSCKQSRGFFFKTSDVNKYNIKRIKNRKKEETNSALFEFKSNRYINGIEKALINSILETYQK</sequence>
<dbReference type="EMBL" id="JBHUOL010000021">
    <property type="protein sequence ID" value="MFD2909683.1"/>
    <property type="molecule type" value="Genomic_DNA"/>
</dbReference>
<proteinExistence type="predicted"/>
<name>A0ABW5ZBV4_9FLAO</name>
<evidence type="ECO:0000313" key="2">
    <source>
        <dbReference type="Proteomes" id="UP001597549"/>
    </source>
</evidence>
<gene>
    <name evidence="1" type="ORF">ACFSX9_13175</name>
</gene>
<organism evidence="1 2">
    <name type="scientific">Flavobacterium ardleyense</name>
    <dbReference type="NCBI Taxonomy" id="2038737"/>
    <lineage>
        <taxon>Bacteria</taxon>
        <taxon>Pseudomonadati</taxon>
        <taxon>Bacteroidota</taxon>
        <taxon>Flavobacteriia</taxon>
        <taxon>Flavobacteriales</taxon>
        <taxon>Flavobacteriaceae</taxon>
        <taxon>Flavobacterium</taxon>
    </lineage>
</organism>
<keyword evidence="2" id="KW-1185">Reference proteome</keyword>
<dbReference type="Proteomes" id="UP001597549">
    <property type="component" value="Unassembled WGS sequence"/>
</dbReference>
<comment type="caution">
    <text evidence="1">The sequence shown here is derived from an EMBL/GenBank/DDBJ whole genome shotgun (WGS) entry which is preliminary data.</text>
</comment>
<evidence type="ECO:0000313" key="1">
    <source>
        <dbReference type="EMBL" id="MFD2909683.1"/>
    </source>
</evidence>
<dbReference type="RefSeq" id="WP_379808434.1">
    <property type="nucleotide sequence ID" value="NZ_JBHUOL010000021.1"/>
</dbReference>